<feature type="region of interest" description="Disordered" evidence="1">
    <location>
        <begin position="100"/>
        <end position="142"/>
    </location>
</feature>
<name>A0A2N9IMP8_FAGSY</name>
<gene>
    <name evidence="2" type="ORF">FSB_LOCUS53113</name>
</gene>
<evidence type="ECO:0008006" key="3">
    <source>
        <dbReference type="Google" id="ProtNLM"/>
    </source>
</evidence>
<sequence>MAEEQIRVYEPDPTKITSIEELESTEKNLVDTMARVMHRKEYLLSNHLSSYDPSSLQQGMSASFENEVVSWMPDGGHNHGQMFDASASLNQLRELSSTVYDPFSHGTSSNTDPRSIGTNPSEGNFTTWPQAYTSTGHQHHSTTLLSPNLFPHIQHGMVGPDMSEMMPHEHMEIPLNSSHVQVENEVANYETKVPQHNMQ</sequence>
<accession>A0A2N9IMP8</accession>
<evidence type="ECO:0000313" key="2">
    <source>
        <dbReference type="EMBL" id="SPD25231.1"/>
    </source>
</evidence>
<organism evidence="2">
    <name type="scientific">Fagus sylvatica</name>
    <name type="common">Beechnut</name>
    <dbReference type="NCBI Taxonomy" id="28930"/>
    <lineage>
        <taxon>Eukaryota</taxon>
        <taxon>Viridiplantae</taxon>
        <taxon>Streptophyta</taxon>
        <taxon>Embryophyta</taxon>
        <taxon>Tracheophyta</taxon>
        <taxon>Spermatophyta</taxon>
        <taxon>Magnoliopsida</taxon>
        <taxon>eudicotyledons</taxon>
        <taxon>Gunneridae</taxon>
        <taxon>Pentapetalae</taxon>
        <taxon>rosids</taxon>
        <taxon>fabids</taxon>
        <taxon>Fagales</taxon>
        <taxon>Fagaceae</taxon>
        <taxon>Fagus</taxon>
    </lineage>
</organism>
<reference evidence="2" key="1">
    <citation type="submission" date="2018-02" db="EMBL/GenBank/DDBJ databases">
        <authorList>
            <person name="Cohen D.B."/>
            <person name="Kent A.D."/>
        </authorList>
    </citation>
    <scope>NUCLEOTIDE SEQUENCE</scope>
</reference>
<dbReference type="EMBL" id="OIVN01006108">
    <property type="protein sequence ID" value="SPD25231.1"/>
    <property type="molecule type" value="Genomic_DNA"/>
</dbReference>
<protein>
    <recommendedName>
        <fullName evidence="3">MADS-box domain-containing protein</fullName>
    </recommendedName>
</protein>
<proteinExistence type="predicted"/>
<evidence type="ECO:0000256" key="1">
    <source>
        <dbReference type="SAM" id="MobiDB-lite"/>
    </source>
</evidence>
<dbReference type="AlphaFoldDB" id="A0A2N9IMP8"/>